<name>A0ABU0R7V8_9MICO</name>
<reference evidence="2 3" key="1">
    <citation type="submission" date="2023-07" db="EMBL/GenBank/DDBJ databases">
        <title>Comparative genomics of wheat-associated soil bacteria to identify genetic determinants of phenazine resistance.</title>
        <authorList>
            <person name="Mouncey N."/>
        </authorList>
    </citation>
    <scope>NUCLEOTIDE SEQUENCE [LARGE SCALE GENOMIC DNA]</scope>
    <source>
        <strain evidence="2 3">V3I3</strain>
    </source>
</reference>
<protein>
    <submittedName>
        <fullName evidence="2">ABC-type Fe3+ transport system permease subunit</fullName>
    </submittedName>
</protein>
<evidence type="ECO:0000313" key="3">
    <source>
        <dbReference type="Proteomes" id="UP001239083"/>
    </source>
</evidence>
<keyword evidence="1" id="KW-1133">Transmembrane helix</keyword>
<sequence length="98" mass="10444">MQPEMRDDEDPIRSEPVRMGLYVVLGAVLTVVGLIGIGIYAFTPRNTPVEGDGPADAAWQSAVILGAAVCTGVGVLLLLLALVASMHARRAQREHLEH</sequence>
<evidence type="ECO:0000313" key="2">
    <source>
        <dbReference type="EMBL" id="MDQ0894154.1"/>
    </source>
</evidence>
<dbReference type="RefSeq" id="WP_307041186.1">
    <property type="nucleotide sequence ID" value="NZ_JAUSYY010000001.1"/>
</dbReference>
<proteinExistence type="predicted"/>
<feature type="transmembrane region" description="Helical" evidence="1">
    <location>
        <begin position="21"/>
        <end position="42"/>
    </location>
</feature>
<keyword evidence="1" id="KW-0812">Transmembrane</keyword>
<gene>
    <name evidence="2" type="ORF">QFZ26_001709</name>
</gene>
<organism evidence="2 3">
    <name type="scientific">Agromyces ramosus</name>
    <dbReference type="NCBI Taxonomy" id="33879"/>
    <lineage>
        <taxon>Bacteria</taxon>
        <taxon>Bacillati</taxon>
        <taxon>Actinomycetota</taxon>
        <taxon>Actinomycetes</taxon>
        <taxon>Micrococcales</taxon>
        <taxon>Microbacteriaceae</taxon>
        <taxon>Agromyces</taxon>
    </lineage>
</organism>
<keyword evidence="1" id="KW-0472">Membrane</keyword>
<dbReference type="EMBL" id="JAUSYY010000001">
    <property type="protein sequence ID" value="MDQ0894154.1"/>
    <property type="molecule type" value="Genomic_DNA"/>
</dbReference>
<comment type="caution">
    <text evidence="2">The sequence shown here is derived from an EMBL/GenBank/DDBJ whole genome shotgun (WGS) entry which is preliminary data.</text>
</comment>
<evidence type="ECO:0000256" key="1">
    <source>
        <dbReference type="SAM" id="Phobius"/>
    </source>
</evidence>
<dbReference type="Proteomes" id="UP001239083">
    <property type="component" value="Unassembled WGS sequence"/>
</dbReference>
<feature type="transmembrane region" description="Helical" evidence="1">
    <location>
        <begin position="62"/>
        <end position="84"/>
    </location>
</feature>
<keyword evidence="3" id="KW-1185">Reference proteome</keyword>
<accession>A0ABU0R7V8</accession>